<feature type="domain" description="Large ribosomal subunit protein uL5 N-terminal" evidence="7">
    <location>
        <begin position="25"/>
        <end position="81"/>
    </location>
</feature>
<proteinExistence type="inferred from homology"/>
<protein>
    <recommendedName>
        <fullName evidence="4 5">Large ribosomal subunit protein uL5c</fullName>
    </recommendedName>
</protein>
<evidence type="ECO:0000256" key="5">
    <source>
        <dbReference type="HAMAP-Rule" id="MF_01333"/>
    </source>
</evidence>
<dbReference type="RefSeq" id="YP_009313960.1">
    <property type="nucleotide sequence ID" value="NC_031659.1"/>
</dbReference>
<dbReference type="InterPro" id="IPR020929">
    <property type="entry name" value="Ribosomal_uL5_CS"/>
</dbReference>
<dbReference type="PANTHER" id="PTHR11994">
    <property type="entry name" value="60S RIBOSOMAL PROTEIN L11-RELATED"/>
    <property type="match status" value="1"/>
</dbReference>
<feature type="domain" description="Large ribosomal subunit protein uL5 C-terminal" evidence="8">
    <location>
        <begin position="85"/>
        <end position="178"/>
    </location>
</feature>
<dbReference type="GO" id="GO:0019843">
    <property type="term" value="F:rRNA binding"/>
    <property type="evidence" value="ECO:0007669"/>
    <property type="project" value="UniProtKB-UniRule"/>
</dbReference>
<dbReference type="GO" id="GO:1990904">
    <property type="term" value="C:ribonucleoprotein complex"/>
    <property type="evidence" value="ECO:0007669"/>
    <property type="project" value="UniProtKB-KW"/>
</dbReference>
<dbReference type="GeneID" id="29999053"/>
<keyword evidence="5" id="KW-0699">rRNA-binding</keyword>
<dbReference type="GO" id="GO:0005840">
    <property type="term" value="C:ribosome"/>
    <property type="evidence" value="ECO:0007669"/>
    <property type="project" value="UniProtKB-KW"/>
</dbReference>
<accession>A0A1G4NUC7</accession>
<dbReference type="PROSITE" id="PS00358">
    <property type="entry name" value="RIBOSOMAL_L5"/>
    <property type="match status" value="1"/>
</dbReference>
<sequence>MNKALQELYINKIVPELKKTFHYKNEHEIPKLVKITINRGLGEASQNPKALEKSIEELQLISGQKPIVCKSKKAIAGFKIREDIPVGITVNLRRQKMYDFLNKLINLSLPRIRDFRGINSKQFDGRGNYNLGLKEQLIFPEIEYDQVDTIRGFDISIVTTAKTDEESLALLKALGMPFHS</sequence>
<geneLocation type="chloroplast" evidence="9"/>
<dbReference type="FunFam" id="3.30.1440.10:FF:000001">
    <property type="entry name" value="50S ribosomal protein L5"/>
    <property type="match status" value="1"/>
</dbReference>
<dbReference type="NCBIfam" id="NF000585">
    <property type="entry name" value="PRK00010.1"/>
    <property type="match status" value="1"/>
</dbReference>
<keyword evidence="9" id="KW-0150">Chloroplast</keyword>
<evidence type="ECO:0000256" key="1">
    <source>
        <dbReference type="ARBA" id="ARBA00008553"/>
    </source>
</evidence>
<comment type="subunit">
    <text evidence="5">Part of the 50S ribosomal subunit; contacts the 5S rRNA.</text>
</comment>
<keyword evidence="3 5" id="KW-0687">Ribonucleoprotein</keyword>
<dbReference type="InterPro" id="IPR022803">
    <property type="entry name" value="Ribosomal_uL5_dom_sf"/>
</dbReference>
<evidence type="ECO:0000259" key="7">
    <source>
        <dbReference type="Pfam" id="PF00281"/>
    </source>
</evidence>
<dbReference type="InterPro" id="IPR020930">
    <property type="entry name" value="Ribosomal_uL5_bac-type"/>
</dbReference>
<dbReference type="GO" id="GO:0003735">
    <property type="term" value="F:structural constituent of ribosome"/>
    <property type="evidence" value="ECO:0007669"/>
    <property type="project" value="InterPro"/>
</dbReference>
<keyword evidence="2 5" id="KW-0689">Ribosomal protein</keyword>
<name>A0A1G4NUC7_9FLOR</name>
<reference evidence="9" key="1">
    <citation type="submission" date="2016-10" db="EMBL/GenBank/DDBJ databases">
        <title>Chloroplast genomes as a tool to resolve red algal phylogenies: a case study in the Nemaliales.</title>
        <authorList>
            <person name="Costa J.F."/>
            <person name="Lin S.M."/>
            <person name="Macaya E.C."/>
            <person name="Fernandez-Garcia C."/>
            <person name="Verbruggen H."/>
        </authorList>
    </citation>
    <scope>NUCLEOTIDE SEQUENCE</scope>
    <source>
        <strain evidence="9">HV00480</strain>
    </source>
</reference>
<reference evidence="9" key="2">
    <citation type="submission" date="2016-10" db="EMBL/GenBank/DDBJ databases">
        <authorList>
            <person name="de Groot N.N."/>
        </authorList>
    </citation>
    <scope>NUCLEOTIDE SEQUENCE</scope>
    <source>
        <strain evidence="9">HV00480</strain>
    </source>
</reference>
<dbReference type="SUPFAM" id="SSF55282">
    <property type="entry name" value="RL5-like"/>
    <property type="match status" value="1"/>
</dbReference>
<organism evidence="9">
    <name type="scientific">Hommersandiophycus borowitzkae</name>
    <dbReference type="NCBI Taxonomy" id="268573"/>
    <lineage>
        <taxon>Eukaryota</taxon>
        <taxon>Rhodophyta</taxon>
        <taxon>Florideophyceae</taxon>
        <taxon>Nemaliophycidae</taxon>
        <taxon>Nemaliales</taxon>
        <taxon>Liagoraceae</taxon>
        <taxon>Hommersandiophycus</taxon>
    </lineage>
</organism>
<dbReference type="InterPro" id="IPR002132">
    <property type="entry name" value="Ribosomal_uL5"/>
</dbReference>
<dbReference type="InterPro" id="IPR031309">
    <property type="entry name" value="Ribosomal_uL5_C"/>
</dbReference>
<dbReference type="Pfam" id="PF00673">
    <property type="entry name" value="Ribosomal_L5_C"/>
    <property type="match status" value="1"/>
</dbReference>
<dbReference type="Gene3D" id="3.30.1440.10">
    <property type="match status" value="1"/>
</dbReference>
<dbReference type="InterPro" id="IPR031310">
    <property type="entry name" value="Ribosomal_uL5_N"/>
</dbReference>
<evidence type="ECO:0000256" key="6">
    <source>
        <dbReference type="RuleBase" id="RU003930"/>
    </source>
</evidence>
<evidence type="ECO:0000313" key="9">
    <source>
        <dbReference type="EMBL" id="SCW22214.1"/>
    </source>
</evidence>
<evidence type="ECO:0000256" key="3">
    <source>
        <dbReference type="ARBA" id="ARBA00023274"/>
    </source>
</evidence>
<evidence type="ECO:0000256" key="4">
    <source>
        <dbReference type="ARBA" id="ARBA00035210"/>
    </source>
</evidence>
<dbReference type="PIRSF" id="PIRSF002161">
    <property type="entry name" value="Ribosomal_L5"/>
    <property type="match status" value="1"/>
</dbReference>
<evidence type="ECO:0000256" key="2">
    <source>
        <dbReference type="ARBA" id="ARBA00022980"/>
    </source>
</evidence>
<comment type="similarity">
    <text evidence="1 5 6">Belongs to the universal ribosomal protein uL5 family.</text>
</comment>
<dbReference type="EMBL" id="LT622867">
    <property type="protein sequence ID" value="SCW22214.1"/>
    <property type="molecule type" value="Genomic_DNA"/>
</dbReference>
<comment type="function">
    <text evidence="5">Binds 5S rRNA, forms part of the central protuberance of the 50S subunit.</text>
</comment>
<keyword evidence="9" id="KW-0934">Plastid</keyword>
<gene>
    <name evidence="5 9" type="primary">rpl5</name>
    <name evidence="9" type="ORF">HV00480_172</name>
</gene>
<dbReference type="AlphaFoldDB" id="A0A1G4NUC7"/>
<evidence type="ECO:0000259" key="8">
    <source>
        <dbReference type="Pfam" id="PF00673"/>
    </source>
</evidence>
<dbReference type="GO" id="GO:0006412">
    <property type="term" value="P:translation"/>
    <property type="evidence" value="ECO:0007669"/>
    <property type="project" value="UniProtKB-UniRule"/>
</dbReference>
<dbReference type="Pfam" id="PF00281">
    <property type="entry name" value="Ribosomal_L5"/>
    <property type="match status" value="1"/>
</dbReference>
<dbReference type="HAMAP" id="MF_01333_B">
    <property type="entry name" value="Ribosomal_uL5_B"/>
    <property type="match status" value="1"/>
</dbReference>
<comment type="subcellular location">
    <subcellularLocation>
        <location evidence="5">Plastid</location>
        <location evidence="5">Chloroplast</location>
    </subcellularLocation>
</comment>
<keyword evidence="5" id="KW-0694">RNA-binding</keyword>
<dbReference type="GO" id="GO:0009507">
    <property type="term" value="C:chloroplast"/>
    <property type="evidence" value="ECO:0007669"/>
    <property type="project" value="UniProtKB-SubCell"/>
</dbReference>